<dbReference type="HOGENOM" id="CLU_1676130_0_0_9"/>
<dbReference type="Proteomes" id="UP000008467">
    <property type="component" value="Chromosome"/>
</dbReference>
<keyword evidence="3" id="KW-1185">Reference proteome</keyword>
<sequence length="161" mass="19215">MRGIAKATLISIIVAVALFVFTSFIYFFPWYTTLIVETFNLSQIVAGDNYLKDSYYHDTLSRLQDKPIFKEYSDEIRITIRREDGKEYNYYDDDETLFETSMDQDKPYQQRGHTIEVTIRAVYPLRVKIWGKTITKELDRHFTMKTVGLKHYKDLDYYTIK</sequence>
<dbReference type="KEGG" id="cle:Clole_3762"/>
<keyword evidence="1" id="KW-1133">Transmembrane helix</keyword>
<dbReference type="STRING" id="642492.Clole_3762"/>
<accession>F2JHV0</accession>
<dbReference type="EMBL" id="CP002582">
    <property type="protein sequence ID" value="ADZ85442.1"/>
    <property type="molecule type" value="Genomic_DNA"/>
</dbReference>
<keyword evidence="1" id="KW-0472">Membrane</keyword>
<evidence type="ECO:0000256" key="1">
    <source>
        <dbReference type="SAM" id="Phobius"/>
    </source>
</evidence>
<evidence type="ECO:0000313" key="3">
    <source>
        <dbReference type="Proteomes" id="UP000008467"/>
    </source>
</evidence>
<evidence type="ECO:0000313" key="2">
    <source>
        <dbReference type="EMBL" id="ADZ85442.1"/>
    </source>
</evidence>
<protein>
    <submittedName>
        <fullName evidence="2">Uncharacterized protein</fullName>
    </submittedName>
</protein>
<gene>
    <name evidence="2" type="ordered locus">Clole_3762</name>
</gene>
<organism evidence="2 3">
    <name type="scientific">Cellulosilyticum lentocellum (strain ATCC 49066 / DSM 5427 / NCIMB 11756 / RHM5)</name>
    <name type="common">Clostridium lentocellum</name>
    <dbReference type="NCBI Taxonomy" id="642492"/>
    <lineage>
        <taxon>Bacteria</taxon>
        <taxon>Bacillati</taxon>
        <taxon>Bacillota</taxon>
        <taxon>Clostridia</taxon>
        <taxon>Lachnospirales</taxon>
        <taxon>Cellulosilyticaceae</taxon>
        <taxon>Cellulosilyticum</taxon>
    </lineage>
</organism>
<keyword evidence="1" id="KW-0812">Transmembrane</keyword>
<dbReference type="RefSeq" id="WP_013658716.1">
    <property type="nucleotide sequence ID" value="NC_015275.1"/>
</dbReference>
<feature type="transmembrane region" description="Helical" evidence="1">
    <location>
        <begin position="7"/>
        <end position="31"/>
    </location>
</feature>
<dbReference type="AlphaFoldDB" id="F2JHV0"/>
<reference evidence="2 3" key="1">
    <citation type="journal article" date="2011" name="J. Bacteriol.">
        <title>Complete genome sequence of the cellulose-degrading bacterium Cellulosilyticum lentocellum.</title>
        <authorList>
            <consortium name="US DOE Joint Genome Institute"/>
            <person name="Miller D.A."/>
            <person name="Suen G."/>
            <person name="Bruce D."/>
            <person name="Copeland A."/>
            <person name="Cheng J.F."/>
            <person name="Detter C."/>
            <person name="Goodwin L.A."/>
            <person name="Han C.S."/>
            <person name="Hauser L.J."/>
            <person name="Land M.L."/>
            <person name="Lapidus A."/>
            <person name="Lucas S."/>
            <person name="Meincke L."/>
            <person name="Pitluck S."/>
            <person name="Tapia R."/>
            <person name="Teshima H."/>
            <person name="Woyke T."/>
            <person name="Fox B.G."/>
            <person name="Angert E.R."/>
            <person name="Currie C.R."/>
        </authorList>
    </citation>
    <scope>NUCLEOTIDE SEQUENCE [LARGE SCALE GENOMIC DNA]</scope>
    <source>
        <strain evidence="3">ATCC 49066 / DSM 5427 / NCIMB 11756 / RHM5</strain>
    </source>
</reference>
<dbReference type="eggNOG" id="ENOG5032R1G">
    <property type="taxonomic scope" value="Bacteria"/>
</dbReference>
<name>F2JHV0_CELLD</name>
<proteinExistence type="predicted"/>